<evidence type="ECO:0000256" key="7">
    <source>
        <dbReference type="SAM" id="Coils"/>
    </source>
</evidence>
<dbReference type="Gene3D" id="6.10.340.10">
    <property type="match status" value="1"/>
</dbReference>
<evidence type="ECO:0000256" key="5">
    <source>
        <dbReference type="ARBA" id="ARBA00022679"/>
    </source>
</evidence>
<feature type="domain" description="HAMP" evidence="10">
    <location>
        <begin position="227"/>
        <end position="279"/>
    </location>
</feature>
<evidence type="ECO:0000313" key="12">
    <source>
        <dbReference type="Proteomes" id="UP000190102"/>
    </source>
</evidence>
<dbReference type="Pfam" id="PF00512">
    <property type="entry name" value="HisKA"/>
    <property type="match status" value="1"/>
</dbReference>
<keyword evidence="8" id="KW-1133">Transmembrane helix</keyword>
<keyword evidence="8" id="KW-0812">Transmembrane</keyword>
<dbReference type="SUPFAM" id="SSF55874">
    <property type="entry name" value="ATPase domain of HSP90 chaperone/DNA topoisomerase II/histidine kinase"/>
    <property type="match status" value="1"/>
</dbReference>
<evidence type="ECO:0000256" key="2">
    <source>
        <dbReference type="ARBA" id="ARBA00004370"/>
    </source>
</evidence>
<dbReference type="InterPro" id="IPR036097">
    <property type="entry name" value="HisK_dim/P_sf"/>
</dbReference>
<feature type="transmembrane region" description="Helical" evidence="8">
    <location>
        <begin position="206"/>
        <end position="229"/>
    </location>
</feature>
<dbReference type="Pfam" id="PF00672">
    <property type="entry name" value="HAMP"/>
    <property type="match status" value="1"/>
</dbReference>
<evidence type="ECO:0000256" key="3">
    <source>
        <dbReference type="ARBA" id="ARBA00012438"/>
    </source>
</evidence>
<dbReference type="InterPro" id="IPR003660">
    <property type="entry name" value="HAMP_dom"/>
</dbReference>
<dbReference type="PANTHER" id="PTHR43065:SF42">
    <property type="entry name" value="TWO-COMPONENT SENSOR PPRA"/>
    <property type="match status" value="1"/>
</dbReference>
<dbReference type="AlphaFoldDB" id="A0A1T4N1G6"/>
<dbReference type="STRING" id="115783.SAMN02745119_01483"/>
<keyword evidence="7" id="KW-0175">Coiled coil</keyword>
<dbReference type="InterPro" id="IPR003594">
    <property type="entry name" value="HATPase_dom"/>
</dbReference>
<dbReference type="SUPFAM" id="SSF158472">
    <property type="entry name" value="HAMP domain-like"/>
    <property type="match status" value="1"/>
</dbReference>
<dbReference type="PROSITE" id="PS50109">
    <property type="entry name" value="HIS_KIN"/>
    <property type="match status" value="1"/>
</dbReference>
<dbReference type="EC" id="2.7.13.3" evidence="3"/>
<dbReference type="OrthoDB" id="9781147at2"/>
<gene>
    <name evidence="11" type="ORF">SAMN02745119_01483</name>
</gene>
<keyword evidence="5" id="KW-0808">Transferase</keyword>
<protein>
    <recommendedName>
        <fullName evidence="3">histidine kinase</fullName>
        <ecNumber evidence="3">2.7.13.3</ecNumber>
    </recommendedName>
</protein>
<evidence type="ECO:0000259" key="9">
    <source>
        <dbReference type="PROSITE" id="PS50109"/>
    </source>
</evidence>
<dbReference type="CDD" id="cd06225">
    <property type="entry name" value="HAMP"/>
    <property type="match status" value="1"/>
</dbReference>
<dbReference type="SMART" id="SM00304">
    <property type="entry name" value="HAMP"/>
    <property type="match status" value="1"/>
</dbReference>
<dbReference type="Pfam" id="PF02518">
    <property type="entry name" value="HATPase_c"/>
    <property type="match status" value="1"/>
</dbReference>
<dbReference type="SMART" id="SM00387">
    <property type="entry name" value="HATPase_c"/>
    <property type="match status" value="1"/>
</dbReference>
<dbReference type="InterPro" id="IPR005467">
    <property type="entry name" value="His_kinase_dom"/>
</dbReference>
<accession>A0A1T4N1G6</accession>
<dbReference type="RefSeq" id="WP_078789791.1">
    <property type="nucleotide sequence ID" value="NZ_FUWR01000006.1"/>
</dbReference>
<dbReference type="InterPro" id="IPR004358">
    <property type="entry name" value="Sig_transdc_His_kin-like_C"/>
</dbReference>
<evidence type="ECO:0000256" key="6">
    <source>
        <dbReference type="ARBA" id="ARBA00022777"/>
    </source>
</evidence>
<feature type="coiled-coil region" evidence="7">
    <location>
        <begin position="260"/>
        <end position="294"/>
    </location>
</feature>
<keyword evidence="8" id="KW-0472">Membrane</keyword>
<dbReference type="PANTHER" id="PTHR43065">
    <property type="entry name" value="SENSOR HISTIDINE KINASE"/>
    <property type="match status" value="1"/>
</dbReference>
<dbReference type="PRINTS" id="PR00344">
    <property type="entry name" value="BCTRLSENSOR"/>
</dbReference>
<dbReference type="Proteomes" id="UP000190102">
    <property type="component" value="Unassembled WGS sequence"/>
</dbReference>
<evidence type="ECO:0000256" key="4">
    <source>
        <dbReference type="ARBA" id="ARBA00022553"/>
    </source>
</evidence>
<dbReference type="Gene3D" id="3.30.450.290">
    <property type="match status" value="1"/>
</dbReference>
<organism evidence="11 12">
    <name type="scientific">Trichlorobacter thiogenes</name>
    <dbReference type="NCBI Taxonomy" id="115783"/>
    <lineage>
        <taxon>Bacteria</taxon>
        <taxon>Pseudomonadati</taxon>
        <taxon>Thermodesulfobacteriota</taxon>
        <taxon>Desulfuromonadia</taxon>
        <taxon>Geobacterales</taxon>
        <taxon>Geobacteraceae</taxon>
        <taxon>Trichlorobacter</taxon>
    </lineage>
</organism>
<dbReference type="Gene3D" id="3.30.565.10">
    <property type="entry name" value="Histidine kinase-like ATPase, C-terminal domain"/>
    <property type="match status" value="1"/>
</dbReference>
<dbReference type="EMBL" id="FUWR01000006">
    <property type="protein sequence ID" value="SJZ73139.1"/>
    <property type="molecule type" value="Genomic_DNA"/>
</dbReference>
<evidence type="ECO:0000256" key="1">
    <source>
        <dbReference type="ARBA" id="ARBA00000085"/>
    </source>
</evidence>
<proteinExistence type="predicted"/>
<feature type="domain" description="Histidine kinase" evidence="9">
    <location>
        <begin position="321"/>
        <end position="534"/>
    </location>
</feature>
<evidence type="ECO:0000313" key="11">
    <source>
        <dbReference type="EMBL" id="SJZ73139.1"/>
    </source>
</evidence>
<dbReference type="PROSITE" id="PS50885">
    <property type="entry name" value="HAMP"/>
    <property type="match status" value="1"/>
</dbReference>
<comment type="subcellular location">
    <subcellularLocation>
        <location evidence="2">Membrane</location>
    </subcellularLocation>
</comment>
<dbReference type="GO" id="GO:0000155">
    <property type="term" value="F:phosphorelay sensor kinase activity"/>
    <property type="evidence" value="ECO:0007669"/>
    <property type="project" value="InterPro"/>
</dbReference>
<dbReference type="SMART" id="SM00388">
    <property type="entry name" value="HisKA"/>
    <property type="match status" value="1"/>
</dbReference>
<dbReference type="InterPro" id="IPR003661">
    <property type="entry name" value="HisK_dim/P_dom"/>
</dbReference>
<dbReference type="SUPFAM" id="SSF47384">
    <property type="entry name" value="Homodimeric domain of signal transducing histidine kinase"/>
    <property type="match status" value="1"/>
</dbReference>
<name>A0A1T4N1G6_9BACT</name>
<comment type="catalytic activity">
    <reaction evidence="1">
        <text>ATP + protein L-histidine = ADP + protein N-phospho-L-histidine.</text>
        <dbReference type="EC" id="2.7.13.3"/>
    </reaction>
</comment>
<keyword evidence="12" id="KW-1185">Reference proteome</keyword>
<dbReference type="CDD" id="cd00082">
    <property type="entry name" value="HisKA"/>
    <property type="match status" value="1"/>
</dbReference>
<evidence type="ECO:0000259" key="10">
    <source>
        <dbReference type="PROSITE" id="PS50885"/>
    </source>
</evidence>
<dbReference type="InterPro" id="IPR036890">
    <property type="entry name" value="HATPase_C_sf"/>
</dbReference>
<evidence type="ECO:0000256" key="8">
    <source>
        <dbReference type="SAM" id="Phobius"/>
    </source>
</evidence>
<dbReference type="Gene3D" id="1.10.287.130">
    <property type="match status" value="1"/>
</dbReference>
<dbReference type="GO" id="GO:0016020">
    <property type="term" value="C:membrane"/>
    <property type="evidence" value="ECO:0007669"/>
    <property type="project" value="UniProtKB-SubCell"/>
</dbReference>
<keyword evidence="6 11" id="KW-0418">Kinase</keyword>
<keyword evidence="4" id="KW-0597">Phosphoprotein</keyword>
<reference evidence="12" key="1">
    <citation type="submission" date="2017-02" db="EMBL/GenBank/DDBJ databases">
        <authorList>
            <person name="Varghese N."/>
            <person name="Submissions S."/>
        </authorList>
    </citation>
    <scope>NUCLEOTIDE SEQUENCE [LARGE SCALE GENOMIC DNA]</scope>
    <source>
        <strain evidence="12">ATCC BAA-34</strain>
    </source>
</reference>
<feature type="transmembrane region" description="Helical" evidence="8">
    <location>
        <begin position="22"/>
        <end position="42"/>
    </location>
</feature>
<sequence>MLKPDQLLRQLLPRRFSLIQKLTILTGTVVVLFMTLFAWVNINNLQKLLVNNTIRDLDNLASTIIRMTHHQMLVDNRVVVYQMINEVANRPGIERIRMINRSGVIVHSTATDEIGQLLDQKAAQCNLCHKPGQTLIRPPLLERSRFFTLPNGKQVMGLAKAVQNEQSCSTAACHAHVASTKVLGVVDIIVSLDVLKADLASYRNRIILLTVLLIILLGASLTFFTLHLVNRPVNELLRHTARLAQGQLDCEMTPTSNDELGELMRAFQLMTNNLRQARNDLEEWGRTLEEKVRDRSEQLQRMQMQLVHTEKLASLGELVAGIAHEINNPLSGILIFSSLAAKDKRLDPALKGDLETISSEAQRCAGIVKGLLEFARDYQPKMTVCDINQVVVDSLRLVECQSVFQNVAILRQLANDLPLIMADQNQLKQVFINIFINAGQAMQDLKRGELKIITARAGDPAGGVILRISDSGYGVPEEQLGKLFDPFFTTKGTGGTGLGLSVSYGIIQAHGGTITAESSIGVGTTFSISLPPCTDSNQTDPGV</sequence>